<evidence type="ECO:0008006" key="5">
    <source>
        <dbReference type="Google" id="ProtNLM"/>
    </source>
</evidence>
<evidence type="ECO:0000313" key="4">
    <source>
        <dbReference type="Proteomes" id="UP000501451"/>
    </source>
</evidence>
<gene>
    <name evidence="3" type="ORF">G7057_11070</name>
</gene>
<dbReference type="EMBL" id="CP049740">
    <property type="protein sequence ID" value="QII82932.1"/>
    <property type="molecule type" value="Genomic_DNA"/>
</dbReference>
<keyword evidence="4" id="KW-1185">Reference proteome</keyword>
<name>A0A6G7KCI1_9LACT</name>
<organism evidence="3 4">
    <name type="scientific">Jeotgalibaca arthritidis</name>
    <dbReference type="NCBI Taxonomy" id="1868794"/>
    <lineage>
        <taxon>Bacteria</taxon>
        <taxon>Bacillati</taxon>
        <taxon>Bacillota</taxon>
        <taxon>Bacilli</taxon>
        <taxon>Lactobacillales</taxon>
        <taxon>Carnobacteriaceae</taxon>
        <taxon>Jeotgalibaca</taxon>
    </lineage>
</organism>
<dbReference type="Proteomes" id="UP000501451">
    <property type="component" value="Chromosome"/>
</dbReference>
<evidence type="ECO:0000256" key="2">
    <source>
        <dbReference type="SAM" id="SignalP"/>
    </source>
</evidence>
<proteinExistence type="predicted"/>
<sequence length="208" mass="23271">MKKMYMILATSGLFLAACSNGAADLHENVESVSQIKEELVVSLNEIQSKEASMQEEFDASLVSDEDLVSFKDGSAQLFSNIDSRSEQLASIQKLLKDLEKETSRLNKQDDEELPLTAVQTLSQTVTDIQTTLTDYVETYDNQLAEEKTTFESFGSDDADFNTLYNGIDRLNATSHTNLEKIQPLVDLLASFDSQFEELMAELTELQDK</sequence>
<dbReference type="Gene3D" id="1.20.120.570">
    <property type="entry name" value="YkyA-like"/>
    <property type="match status" value="1"/>
</dbReference>
<dbReference type="InterPro" id="IPR019454">
    <property type="entry name" value="Lipoprot_YkyA-like"/>
</dbReference>
<feature type="chain" id="PRO_5026331191" description="Cell-wall binding lipoprotein" evidence="2">
    <location>
        <begin position="23"/>
        <end position="208"/>
    </location>
</feature>
<feature type="coiled-coil region" evidence="1">
    <location>
        <begin position="81"/>
        <end position="111"/>
    </location>
</feature>
<dbReference type="KEGG" id="jar:G7057_11070"/>
<reference evidence="3 4" key="1">
    <citation type="journal article" date="2017" name="Int. J. Syst. Evol. Microbiol.">
        <title>Jeotgalibaca porci sp. nov. and Jeotgalibaca arthritidis sp. nov., isolated from pigs, and emended description of the genus Jeotgalibaca.</title>
        <authorList>
            <person name="Zamora L."/>
            <person name="Perez-Sancho M."/>
            <person name="Dominguez L."/>
            <person name="Fernandez-Garayzabal J.F."/>
            <person name="Vela A.I."/>
        </authorList>
    </citation>
    <scope>NUCLEOTIDE SEQUENCE [LARGE SCALE GENOMIC DNA]</scope>
    <source>
        <strain evidence="3 4">CECT 9157</strain>
    </source>
</reference>
<accession>A0A6G7KCI1</accession>
<dbReference type="PROSITE" id="PS51257">
    <property type="entry name" value="PROKAR_LIPOPROTEIN"/>
    <property type="match status" value="1"/>
</dbReference>
<keyword evidence="1" id="KW-0175">Coiled coil</keyword>
<feature type="signal peptide" evidence="2">
    <location>
        <begin position="1"/>
        <end position="22"/>
    </location>
</feature>
<dbReference type="AlphaFoldDB" id="A0A6G7KCI1"/>
<dbReference type="InterPro" id="IPR036785">
    <property type="entry name" value="YkyA-like_sf"/>
</dbReference>
<dbReference type="Pfam" id="PF10368">
    <property type="entry name" value="YkyA"/>
    <property type="match status" value="1"/>
</dbReference>
<protein>
    <recommendedName>
        <fullName evidence="5">Cell-wall binding lipoprotein</fullName>
    </recommendedName>
</protein>
<evidence type="ECO:0000313" key="3">
    <source>
        <dbReference type="EMBL" id="QII82932.1"/>
    </source>
</evidence>
<keyword evidence="2" id="KW-0732">Signal</keyword>
<dbReference type="SUPFAM" id="SSF140423">
    <property type="entry name" value="MW0975(SA0943)-like"/>
    <property type="match status" value="1"/>
</dbReference>
<evidence type="ECO:0000256" key="1">
    <source>
        <dbReference type="SAM" id="Coils"/>
    </source>
</evidence>